<dbReference type="AlphaFoldDB" id="A0A4P8IAY6"/>
<dbReference type="InterPro" id="IPR008947">
    <property type="entry name" value="PLipase_C/P1_nuclease_dom_sf"/>
</dbReference>
<reference evidence="2 3" key="1">
    <citation type="submission" date="2019-05" db="EMBL/GenBank/DDBJ databases">
        <title>Complete genome sequencing of Anaerostipes rhamnosivorans.</title>
        <authorList>
            <person name="Bui T.P.N."/>
            <person name="de Vos W.M."/>
        </authorList>
    </citation>
    <scope>NUCLEOTIDE SEQUENCE [LARGE SCALE GENOMIC DNA]</scope>
    <source>
        <strain evidence="2 3">1y2</strain>
    </source>
</reference>
<accession>A0A4P8IAY6</accession>
<evidence type="ECO:0000313" key="3">
    <source>
        <dbReference type="Proteomes" id="UP000298653"/>
    </source>
</evidence>
<organism evidence="2 3">
    <name type="scientific">Anaerostipes rhamnosivorans</name>
    <dbReference type="NCBI Taxonomy" id="1229621"/>
    <lineage>
        <taxon>Bacteria</taxon>
        <taxon>Bacillati</taxon>
        <taxon>Bacillota</taxon>
        <taxon>Clostridia</taxon>
        <taxon>Lachnospirales</taxon>
        <taxon>Lachnospiraceae</taxon>
        <taxon>Anaerostipes</taxon>
    </lineage>
</organism>
<dbReference type="GO" id="GO:0016788">
    <property type="term" value="F:hydrolase activity, acting on ester bonds"/>
    <property type="evidence" value="ECO:0007669"/>
    <property type="project" value="InterPro"/>
</dbReference>
<feature type="domain" description="Phospholipase C/D" evidence="1">
    <location>
        <begin position="5"/>
        <end position="160"/>
    </location>
</feature>
<proteinExistence type="predicted"/>
<evidence type="ECO:0000259" key="1">
    <source>
        <dbReference type="Pfam" id="PF00882"/>
    </source>
</evidence>
<protein>
    <recommendedName>
        <fullName evidence="1">Phospholipase C/D domain-containing protein</fullName>
    </recommendedName>
</protein>
<dbReference type="SUPFAM" id="SSF48537">
    <property type="entry name" value="Phospholipase C/P1 nuclease"/>
    <property type="match status" value="1"/>
</dbReference>
<dbReference type="Proteomes" id="UP000298653">
    <property type="component" value="Chromosome"/>
</dbReference>
<dbReference type="KEGG" id="arf:AR1Y2_1284"/>
<keyword evidence="3" id="KW-1185">Reference proteome</keyword>
<dbReference type="Pfam" id="PF00882">
    <property type="entry name" value="Zn_dep_PLPC"/>
    <property type="match status" value="1"/>
</dbReference>
<dbReference type="RefSeq" id="WP_137328240.1">
    <property type="nucleotide sequence ID" value="NZ_CP040058.1"/>
</dbReference>
<dbReference type="InterPro" id="IPR029002">
    <property type="entry name" value="PLPC/GPLD1"/>
</dbReference>
<evidence type="ECO:0000313" key="2">
    <source>
        <dbReference type="EMBL" id="QCP34738.1"/>
    </source>
</evidence>
<dbReference type="OrthoDB" id="2878022at2"/>
<name>A0A4P8IAY6_9FIRM</name>
<dbReference type="EMBL" id="CP040058">
    <property type="protein sequence ID" value="QCP34738.1"/>
    <property type="molecule type" value="Genomic_DNA"/>
</dbReference>
<sequence>MRKKSHISLAGQIMDSLQLEEVFDYKLPFYIGSIWPDCRPSFITTPHTFDITYDKIENQLDDFVADYDALKGMNMRRCAKLGVIIHYIADYFTYPHNSSYEGNVKDHCIYERDLKHELKEYLSTEEAMERKDKIVPLNSTKGLSEFIKNIHAEYMRREHSVADDIQYIVEVCTTVVMSILNIIKISFENVALKVQYA</sequence>
<gene>
    <name evidence="2" type="ORF">AR1Y2_1284</name>
</gene>